<organism evidence="2 3">
    <name type="scientific">Cinchona calisaya</name>
    <dbReference type="NCBI Taxonomy" id="153742"/>
    <lineage>
        <taxon>Eukaryota</taxon>
        <taxon>Viridiplantae</taxon>
        <taxon>Streptophyta</taxon>
        <taxon>Embryophyta</taxon>
        <taxon>Tracheophyta</taxon>
        <taxon>Spermatophyta</taxon>
        <taxon>Magnoliopsida</taxon>
        <taxon>eudicotyledons</taxon>
        <taxon>Gunneridae</taxon>
        <taxon>Pentapetalae</taxon>
        <taxon>asterids</taxon>
        <taxon>lamiids</taxon>
        <taxon>Gentianales</taxon>
        <taxon>Rubiaceae</taxon>
        <taxon>Cinchonoideae</taxon>
        <taxon>Cinchoneae</taxon>
        <taxon>Cinchona</taxon>
    </lineage>
</organism>
<accession>A0ABD2ZWM0</accession>
<keyword evidence="3" id="KW-1185">Reference proteome</keyword>
<gene>
    <name evidence="2" type="ORF">ACH5RR_015434</name>
</gene>
<dbReference type="AlphaFoldDB" id="A0ABD2ZWM0"/>
<evidence type="ECO:0000256" key="1">
    <source>
        <dbReference type="SAM" id="MobiDB-lite"/>
    </source>
</evidence>
<dbReference type="EMBL" id="JBJUIK010000007">
    <property type="protein sequence ID" value="KAL3522600.1"/>
    <property type="molecule type" value="Genomic_DNA"/>
</dbReference>
<reference evidence="2 3" key="1">
    <citation type="submission" date="2024-11" db="EMBL/GenBank/DDBJ databases">
        <title>A near-complete genome assembly of Cinchona calisaya.</title>
        <authorList>
            <person name="Lian D.C."/>
            <person name="Zhao X.W."/>
            <person name="Wei L."/>
        </authorList>
    </citation>
    <scope>NUCLEOTIDE SEQUENCE [LARGE SCALE GENOMIC DNA]</scope>
    <source>
        <tissue evidence="2">Nenye</tissue>
    </source>
</reference>
<evidence type="ECO:0000313" key="3">
    <source>
        <dbReference type="Proteomes" id="UP001630127"/>
    </source>
</evidence>
<protein>
    <submittedName>
        <fullName evidence="2">Uncharacterized protein</fullName>
    </submittedName>
</protein>
<feature type="region of interest" description="Disordered" evidence="1">
    <location>
        <begin position="1"/>
        <end position="82"/>
    </location>
</feature>
<evidence type="ECO:0000313" key="2">
    <source>
        <dbReference type="EMBL" id="KAL3522600.1"/>
    </source>
</evidence>
<proteinExistence type="predicted"/>
<feature type="compositionally biased region" description="Polar residues" evidence="1">
    <location>
        <begin position="54"/>
        <end position="69"/>
    </location>
</feature>
<name>A0ABD2ZWM0_9GENT</name>
<dbReference type="Proteomes" id="UP001630127">
    <property type="component" value="Unassembled WGS sequence"/>
</dbReference>
<sequence>MHLIYARATTGSKRIDFKQGKDQKKGVENSKETKPGKWIGKPSHGFLPEIRGVQPQTSKSHASRNSDAIPTSEEHEHASRINEGVLWRTSIDNLTSITSLVNQDRATSIVEQINAQQNVVKNLEQQRETEELYQQVHAKMNDLSK</sequence>
<feature type="compositionally biased region" description="Basic and acidic residues" evidence="1">
    <location>
        <begin position="13"/>
        <end position="35"/>
    </location>
</feature>
<comment type="caution">
    <text evidence="2">The sequence shown here is derived from an EMBL/GenBank/DDBJ whole genome shotgun (WGS) entry which is preliminary data.</text>
</comment>